<dbReference type="Proteomes" id="UP000826146">
    <property type="component" value="Chromosome"/>
</dbReference>
<evidence type="ECO:0000313" key="2">
    <source>
        <dbReference type="Proteomes" id="UP000826146"/>
    </source>
</evidence>
<sequence>MEIFTKNGDPRKRNDYLKYAQKYRPQILKDNKLVICKVADLDPLYHAMREAYYTTEIGGEQRFAAVFEKNNAKD</sequence>
<accession>A0ABM7SEY7</accession>
<name>A0ABM7SEY7_9HELI</name>
<dbReference type="RefSeq" id="WP_221271174.1">
    <property type="nucleotide sequence ID" value="NZ_AP024819.1"/>
</dbReference>
<reference evidence="1 2" key="1">
    <citation type="submission" date="2021-07" db="EMBL/GenBank/DDBJ databases">
        <title>Novel Helicobacter sp. Isolated from a cat.</title>
        <authorList>
            <person name="Rimbara E."/>
            <person name="Suzuki M."/>
        </authorList>
    </citation>
    <scope>NUCLEOTIDE SEQUENCE [LARGE SCALE GENOMIC DNA]</scope>
    <source>
        <strain evidence="2">NHP19-012</strain>
    </source>
</reference>
<proteinExistence type="predicted"/>
<organism evidence="1 2">
    <name type="scientific">Helicobacter gastrofelis</name>
    <dbReference type="NCBI Taxonomy" id="2849642"/>
    <lineage>
        <taxon>Bacteria</taxon>
        <taxon>Pseudomonadati</taxon>
        <taxon>Campylobacterota</taxon>
        <taxon>Epsilonproteobacteria</taxon>
        <taxon>Campylobacterales</taxon>
        <taxon>Helicobacteraceae</taxon>
        <taxon>Helicobacter</taxon>
    </lineage>
</organism>
<dbReference type="EMBL" id="AP024819">
    <property type="protein sequence ID" value="BCZ19348.1"/>
    <property type="molecule type" value="Genomic_DNA"/>
</dbReference>
<keyword evidence="2" id="KW-1185">Reference proteome</keyword>
<evidence type="ECO:0000313" key="1">
    <source>
        <dbReference type="EMBL" id="BCZ19348.1"/>
    </source>
</evidence>
<protein>
    <submittedName>
        <fullName evidence="1">Uncharacterized protein</fullName>
    </submittedName>
</protein>
<gene>
    <name evidence="1" type="ORF">NHP190012_09900</name>
</gene>